<keyword evidence="1" id="KW-0472">Membrane</keyword>
<dbReference type="Proteomes" id="UP000775213">
    <property type="component" value="Unassembled WGS sequence"/>
</dbReference>
<accession>A0AAV7HM32</accession>
<dbReference type="AlphaFoldDB" id="A0AAV7HM32"/>
<dbReference type="EMBL" id="JAGFBR010000003">
    <property type="protein sequence ID" value="KAH0469138.1"/>
    <property type="molecule type" value="Genomic_DNA"/>
</dbReference>
<reference evidence="2 3" key="1">
    <citation type="journal article" date="2021" name="Hortic Res">
        <title>Chromosome-scale assembly of the Dendrobium chrysotoxum genome enhances the understanding of orchid evolution.</title>
        <authorList>
            <person name="Zhang Y."/>
            <person name="Zhang G.Q."/>
            <person name="Zhang D."/>
            <person name="Liu X.D."/>
            <person name="Xu X.Y."/>
            <person name="Sun W.H."/>
            <person name="Yu X."/>
            <person name="Zhu X."/>
            <person name="Wang Z.W."/>
            <person name="Zhao X."/>
            <person name="Zhong W.Y."/>
            <person name="Chen H."/>
            <person name="Yin W.L."/>
            <person name="Huang T."/>
            <person name="Niu S.C."/>
            <person name="Liu Z.J."/>
        </authorList>
    </citation>
    <scope>NUCLEOTIDE SEQUENCE [LARGE SCALE GENOMIC DNA]</scope>
    <source>
        <strain evidence="2">Lindl</strain>
    </source>
</reference>
<name>A0AAV7HM32_DENCH</name>
<gene>
    <name evidence="2" type="ORF">IEQ34_002370</name>
</gene>
<evidence type="ECO:0000313" key="3">
    <source>
        <dbReference type="Proteomes" id="UP000775213"/>
    </source>
</evidence>
<keyword evidence="1" id="KW-0812">Transmembrane</keyword>
<evidence type="ECO:0000313" key="2">
    <source>
        <dbReference type="EMBL" id="KAH0469138.1"/>
    </source>
</evidence>
<keyword evidence="3" id="KW-1185">Reference proteome</keyword>
<comment type="caution">
    <text evidence="2">The sequence shown here is derived from an EMBL/GenBank/DDBJ whole genome shotgun (WGS) entry which is preliminary data.</text>
</comment>
<keyword evidence="1" id="KW-1133">Transmembrane helix</keyword>
<evidence type="ECO:0000256" key="1">
    <source>
        <dbReference type="SAM" id="Phobius"/>
    </source>
</evidence>
<sequence>MPLMQLSWACLQILKRQEQALQRPIFFLSTLWTKRAALTYYDAHGHWYCVSKATVTLKRSKPLPSVVAVIGGARPVITVRNARSLAHPAHIRLIILQCESLPLLPLLLLILLLHLLLPPFLILLIVSLQ</sequence>
<proteinExistence type="predicted"/>
<organism evidence="2 3">
    <name type="scientific">Dendrobium chrysotoxum</name>
    <name type="common">Orchid</name>
    <dbReference type="NCBI Taxonomy" id="161865"/>
    <lineage>
        <taxon>Eukaryota</taxon>
        <taxon>Viridiplantae</taxon>
        <taxon>Streptophyta</taxon>
        <taxon>Embryophyta</taxon>
        <taxon>Tracheophyta</taxon>
        <taxon>Spermatophyta</taxon>
        <taxon>Magnoliopsida</taxon>
        <taxon>Liliopsida</taxon>
        <taxon>Asparagales</taxon>
        <taxon>Orchidaceae</taxon>
        <taxon>Epidendroideae</taxon>
        <taxon>Malaxideae</taxon>
        <taxon>Dendrobiinae</taxon>
        <taxon>Dendrobium</taxon>
    </lineage>
</organism>
<protein>
    <submittedName>
        <fullName evidence="2">Uncharacterized protein</fullName>
    </submittedName>
</protein>
<feature type="transmembrane region" description="Helical" evidence="1">
    <location>
        <begin position="103"/>
        <end position="126"/>
    </location>
</feature>